<dbReference type="Proteomes" id="UP000011721">
    <property type="component" value="Chromosome"/>
</dbReference>
<sequence length="104" mass="11757">MDASLEILHLLDEESGDRATQSFKKSIKKIHSDQAVGYIQLIKHRGLTTETVEYAQNRRNILCVMLCLKGKGLPSKKGIRQEKFEEITQLLNCPVVLYTKSPIG</sequence>
<dbReference type="AlphaFoldDB" id="M1PCE2"/>
<keyword evidence="2" id="KW-1185">Reference proteome</keyword>
<organism evidence="1 2">
    <name type="scientific">Desulfocapsa sulfexigens (strain DSM 10523 / SB164P1)</name>
    <dbReference type="NCBI Taxonomy" id="1167006"/>
    <lineage>
        <taxon>Bacteria</taxon>
        <taxon>Pseudomonadati</taxon>
        <taxon>Thermodesulfobacteriota</taxon>
        <taxon>Desulfobulbia</taxon>
        <taxon>Desulfobulbales</taxon>
        <taxon>Desulfocapsaceae</taxon>
        <taxon>Desulfocapsa</taxon>
    </lineage>
</organism>
<evidence type="ECO:0000313" key="2">
    <source>
        <dbReference type="Proteomes" id="UP000011721"/>
    </source>
</evidence>
<dbReference type="KEGG" id="dsf:UWK_00836"/>
<accession>M1PCE2</accession>
<evidence type="ECO:0000313" key="1">
    <source>
        <dbReference type="EMBL" id="AGF77410.1"/>
    </source>
</evidence>
<dbReference type="EMBL" id="CP003985">
    <property type="protein sequence ID" value="AGF77410.1"/>
    <property type="molecule type" value="Genomic_DNA"/>
</dbReference>
<reference evidence="2" key="1">
    <citation type="journal article" date="2013" name="Stand. Genomic Sci.">
        <title>Complete genome sequence of Desulfocapsa sulfexigens, a marine deltaproteobacterium specialized in disproportionating inorganic sulfur compounds.</title>
        <authorList>
            <person name="Finster K.W."/>
            <person name="Kjeldsen K.U."/>
            <person name="Kube M."/>
            <person name="Reinhardt R."/>
            <person name="Mussmann M."/>
            <person name="Amann R."/>
            <person name="Schreiber L."/>
        </authorList>
    </citation>
    <scope>NUCLEOTIDE SEQUENCE [LARGE SCALE GENOMIC DNA]</scope>
    <source>
        <strain evidence="2">DSM 10523 / SB164P1</strain>
    </source>
</reference>
<proteinExistence type="predicted"/>
<gene>
    <name evidence="1" type="ordered locus">UWK_00836</name>
</gene>
<dbReference type="STRING" id="1167006.UWK_00836"/>
<protein>
    <submittedName>
        <fullName evidence="1">Uncharacterized protein</fullName>
    </submittedName>
</protein>
<dbReference type="HOGENOM" id="CLU_2245628_0_0_7"/>
<name>M1PCE2_DESSD</name>